<gene>
    <name evidence="4 6" type="primary">gcvPA</name>
    <name evidence="6" type="ORF">QE109_14880</name>
</gene>
<name>A0ABT6NG91_9FIRM</name>
<reference evidence="6 7" key="1">
    <citation type="submission" date="2023-04" db="EMBL/GenBank/DDBJ databases">
        <title>Fusibacter bizertensis strain WBS, isolated from littoral bottom sediments of the Arctic seas - biochemical and genomic analysis.</title>
        <authorList>
            <person name="Brioukhanov A.L."/>
        </authorList>
    </citation>
    <scope>NUCLEOTIDE SEQUENCE [LARGE SCALE GENOMIC DNA]</scope>
    <source>
        <strain evidence="6 7">WBS</strain>
    </source>
</reference>
<evidence type="ECO:0000256" key="2">
    <source>
        <dbReference type="ARBA" id="ARBA00023002"/>
    </source>
</evidence>
<dbReference type="NCBIfam" id="NF001696">
    <property type="entry name" value="PRK00451.1"/>
    <property type="match status" value="1"/>
</dbReference>
<evidence type="ECO:0000256" key="4">
    <source>
        <dbReference type="HAMAP-Rule" id="MF_00712"/>
    </source>
</evidence>
<dbReference type="PANTHER" id="PTHR42806:SF1">
    <property type="entry name" value="GLYCINE DEHYDROGENASE (DECARBOXYLATING)"/>
    <property type="match status" value="1"/>
</dbReference>
<dbReference type="InterPro" id="IPR015422">
    <property type="entry name" value="PyrdxlP-dep_Trfase_small"/>
</dbReference>
<dbReference type="EC" id="1.4.4.2" evidence="4"/>
<dbReference type="GO" id="GO:0004375">
    <property type="term" value="F:glycine dehydrogenase (decarboxylating) activity"/>
    <property type="evidence" value="ECO:0007669"/>
    <property type="project" value="UniProtKB-EC"/>
</dbReference>
<sequence>MFPYIPNTKQDEQKMLEVLGIDSIDRLFDDIPEAIKLGRRLDLGKPLSEIEVSKKIKSIANKNIGTDELVCFRGAGAYDHSVPSVIHHLISRSEFYTAYTPYQPEISQGTLQAIFEYQTMIANLTGLEVSNASMYDGASATAEAAMLAAANQKGDTIVISETVHPQTRDVVKTYMRFYGVKVVEVPAKDGITDMEALKDIVTSDTVGVIIQTPNFFGNIEDCTEAVEVAHANKALFIMNVDPISLGMLKTPGEYGADLAVGEGQVLGNSLNYGGPYLGFMAASTKQMRKLPGRIAGQTVDLDGKRAFTLTLQAREQHIRRDKATSNICSNQALNALAATIYLGALGKEGLAEVAEESAKKAYYAYNKLIATGKFKPVYDQPFFREFVLETTMDVESLNAELASKGFLGGYNVGKDYKSDKNLIMFCVTEKRTIEEIDCLVKAMEEISW</sequence>
<dbReference type="Gene3D" id="3.90.1150.10">
    <property type="entry name" value="Aspartate Aminotransferase, domain 1"/>
    <property type="match status" value="1"/>
</dbReference>
<evidence type="ECO:0000313" key="6">
    <source>
        <dbReference type="EMBL" id="MDH8679441.1"/>
    </source>
</evidence>
<keyword evidence="7" id="KW-1185">Reference proteome</keyword>
<dbReference type="EMBL" id="JARYZI010000012">
    <property type="protein sequence ID" value="MDH8679441.1"/>
    <property type="molecule type" value="Genomic_DNA"/>
</dbReference>
<dbReference type="InterPro" id="IPR023010">
    <property type="entry name" value="GcvPA"/>
</dbReference>
<dbReference type="Gene3D" id="3.40.640.10">
    <property type="entry name" value="Type I PLP-dependent aspartate aminotransferase-like (Major domain)"/>
    <property type="match status" value="1"/>
</dbReference>
<evidence type="ECO:0000256" key="3">
    <source>
        <dbReference type="ARBA" id="ARBA00049026"/>
    </source>
</evidence>
<dbReference type="CDD" id="cd00613">
    <property type="entry name" value="GDC-P"/>
    <property type="match status" value="1"/>
</dbReference>
<dbReference type="InterPro" id="IPR015424">
    <property type="entry name" value="PyrdxlP-dep_Trfase"/>
</dbReference>
<comment type="similarity">
    <text evidence="4">Belongs to the GcvP family. N-terminal subunit subfamily.</text>
</comment>
<dbReference type="Pfam" id="PF02347">
    <property type="entry name" value="GDC-P"/>
    <property type="match status" value="1"/>
</dbReference>
<evidence type="ECO:0000313" key="7">
    <source>
        <dbReference type="Proteomes" id="UP001158045"/>
    </source>
</evidence>
<protein>
    <recommendedName>
        <fullName evidence="4">Probable glycine dehydrogenase (decarboxylating) subunit 1</fullName>
        <ecNumber evidence="4">1.4.4.2</ecNumber>
    </recommendedName>
    <alternativeName>
        <fullName evidence="4">Glycine cleavage system P-protein subunit 1</fullName>
    </alternativeName>
    <alternativeName>
        <fullName evidence="4">Glycine decarboxylase subunit 1</fullName>
    </alternativeName>
    <alternativeName>
        <fullName evidence="4">Glycine dehydrogenase (aminomethyl-transferring) subunit 1</fullName>
    </alternativeName>
</protein>
<dbReference type="InterPro" id="IPR020581">
    <property type="entry name" value="GDC_P"/>
</dbReference>
<dbReference type="SUPFAM" id="SSF53383">
    <property type="entry name" value="PLP-dependent transferases"/>
    <property type="match status" value="1"/>
</dbReference>
<dbReference type="HAMAP" id="MF_00712">
    <property type="entry name" value="GcvPA"/>
    <property type="match status" value="1"/>
</dbReference>
<dbReference type="InterPro" id="IPR049315">
    <property type="entry name" value="GDC-P_N"/>
</dbReference>
<keyword evidence="2 4" id="KW-0560">Oxidoreductase</keyword>
<comment type="subunit">
    <text evidence="4">The glycine cleavage system is composed of four proteins: P, T, L and H. In this organism, the P 'protein' is a heterodimer of two subunits.</text>
</comment>
<feature type="domain" description="Glycine cleavage system P-protein N-terminal" evidence="5">
    <location>
        <begin position="4"/>
        <end position="442"/>
    </location>
</feature>
<proteinExistence type="inferred from homology"/>
<accession>A0ABT6NG91</accession>
<dbReference type="InterPro" id="IPR015421">
    <property type="entry name" value="PyrdxlP-dep_Trfase_major"/>
</dbReference>
<evidence type="ECO:0000259" key="5">
    <source>
        <dbReference type="Pfam" id="PF02347"/>
    </source>
</evidence>
<dbReference type="Proteomes" id="UP001158045">
    <property type="component" value="Unassembled WGS sequence"/>
</dbReference>
<comment type="function">
    <text evidence="1 4">The glycine cleavage system catalyzes the degradation of glycine. The P protein binds the alpha-amino group of glycine through its pyridoxal phosphate cofactor; CO(2) is released and the remaining methylamine moiety is then transferred to the lipoamide cofactor of the H protein.</text>
</comment>
<dbReference type="PANTHER" id="PTHR42806">
    <property type="entry name" value="GLYCINE CLEAVAGE SYSTEM P-PROTEIN"/>
    <property type="match status" value="1"/>
</dbReference>
<organism evidence="6 7">
    <name type="scientific">Fusibacter bizertensis</name>
    <dbReference type="NCBI Taxonomy" id="1488331"/>
    <lineage>
        <taxon>Bacteria</taxon>
        <taxon>Bacillati</taxon>
        <taxon>Bacillota</taxon>
        <taxon>Clostridia</taxon>
        <taxon>Eubacteriales</taxon>
        <taxon>Eubacteriales Family XII. Incertae Sedis</taxon>
        <taxon>Fusibacter</taxon>
    </lineage>
</organism>
<dbReference type="RefSeq" id="WP_281095337.1">
    <property type="nucleotide sequence ID" value="NZ_JARYZI010000012.1"/>
</dbReference>
<evidence type="ECO:0000256" key="1">
    <source>
        <dbReference type="ARBA" id="ARBA00003788"/>
    </source>
</evidence>
<comment type="catalytic activity">
    <reaction evidence="3 4">
        <text>N(6)-[(R)-lipoyl]-L-lysyl-[glycine-cleavage complex H protein] + glycine + H(+) = N(6)-[(R)-S(8)-aminomethyldihydrolipoyl]-L-lysyl-[glycine-cleavage complex H protein] + CO2</text>
        <dbReference type="Rhea" id="RHEA:24304"/>
        <dbReference type="Rhea" id="RHEA-COMP:10494"/>
        <dbReference type="Rhea" id="RHEA-COMP:10495"/>
        <dbReference type="ChEBI" id="CHEBI:15378"/>
        <dbReference type="ChEBI" id="CHEBI:16526"/>
        <dbReference type="ChEBI" id="CHEBI:57305"/>
        <dbReference type="ChEBI" id="CHEBI:83099"/>
        <dbReference type="ChEBI" id="CHEBI:83143"/>
        <dbReference type="EC" id="1.4.4.2"/>
    </reaction>
</comment>
<comment type="caution">
    <text evidence="6">The sequence shown here is derived from an EMBL/GenBank/DDBJ whole genome shotgun (WGS) entry which is preliminary data.</text>
</comment>
<dbReference type="PIRSF" id="PIRSF006815">
    <property type="entry name" value="GcvPA"/>
    <property type="match status" value="1"/>
</dbReference>